<dbReference type="VEuPathDB" id="AmoebaDB:NfTy_017960"/>
<dbReference type="VEuPathDB" id="AmoebaDB:FDP41_011580"/>
<evidence type="ECO:0000313" key="3">
    <source>
        <dbReference type="Proteomes" id="UP000444721"/>
    </source>
</evidence>
<dbReference type="Proteomes" id="UP000444721">
    <property type="component" value="Unassembled WGS sequence"/>
</dbReference>
<name>A0A6A5CAE3_NAEFO</name>
<dbReference type="GeneID" id="68118795"/>
<dbReference type="AlphaFoldDB" id="A0A6A5CAE3"/>
<dbReference type="RefSeq" id="XP_044567363.1">
    <property type="nucleotide sequence ID" value="XM_044702004.1"/>
</dbReference>
<gene>
    <name evidence="2" type="ORF">FDP41_011580</name>
</gene>
<accession>A0A6A5CAE3</accession>
<dbReference type="OrthoDB" id="10664791at2759"/>
<organism evidence="2 3">
    <name type="scientific">Naegleria fowleri</name>
    <name type="common">Brain eating amoeba</name>
    <dbReference type="NCBI Taxonomy" id="5763"/>
    <lineage>
        <taxon>Eukaryota</taxon>
        <taxon>Discoba</taxon>
        <taxon>Heterolobosea</taxon>
        <taxon>Tetramitia</taxon>
        <taxon>Eutetramitia</taxon>
        <taxon>Vahlkampfiidae</taxon>
        <taxon>Naegleria</taxon>
    </lineage>
</organism>
<evidence type="ECO:0000313" key="2">
    <source>
        <dbReference type="EMBL" id="KAF0982650.1"/>
    </source>
</evidence>
<dbReference type="EMBL" id="VFQX01000009">
    <property type="protein sequence ID" value="KAF0982650.1"/>
    <property type="molecule type" value="Genomic_DNA"/>
</dbReference>
<keyword evidence="3" id="KW-1185">Reference proteome</keyword>
<feature type="region of interest" description="Disordered" evidence="1">
    <location>
        <begin position="104"/>
        <end position="139"/>
    </location>
</feature>
<reference evidence="2 3" key="1">
    <citation type="journal article" date="2019" name="Sci. Rep.">
        <title>Nanopore sequencing improves the draft genome of the human pathogenic amoeba Naegleria fowleri.</title>
        <authorList>
            <person name="Liechti N."/>
            <person name="Schurch N."/>
            <person name="Bruggmann R."/>
            <person name="Wittwer M."/>
        </authorList>
    </citation>
    <scope>NUCLEOTIDE SEQUENCE [LARGE SCALE GENOMIC DNA]</scope>
    <source>
        <strain evidence="2 3">ATCC 30894</strain>
    </source>
</reference>
<proteinExistence type="predicted"/>
<feature type="compositionally biased region" description="Low complexity" evidence="1">
    <location>
        <begin position="44"/>
        <end position="67"/>
    </location>
</feature>
<dbReference type="VEuPathDB" id="AmoebaDB:NF0097170"/>
<comment type="caution">
    <text evidence="2">The sequence shown here is derived from an EMBL/GenBank/DDBJ whole genome shotgun (WGS) entry which is preliminary data.</text>
</comment>
<feature type="region of interest" description="Disordered" evidence="1">
    <location>
        <begin position="17"/>
        <end position="67"/>
    </location>
</feature>
<feature type="compositionally biased region" description="Basic and acidic residues" evidence="1">
    <location>
        <begin position="112"/>
        <end position="123"/>
    </location>
</feature>
<protein>
    <submittedName>
        <fullName evidence="2">Uncharacterized protein</fullName>
    </submittedName>
</protein>
<sequence>MSNLNIIDETNQTTIDYKKKRKKQKEFIPHASHDTHHFSSHEPSSPSNKNNSSNNNTTTTTDVSSSNNSNSIVKIYAFERPMLRQLKDFAENYFVLTPTCHSNQRQPSSAFYKEETMKCKERQQPPQQRRKRRPRMEGLNEMEPLVHSCSSSTTMSDSFFNSGNCIHMNDISRISSPDTVDGSNIKSLGQQQYCHMPSMQWINNNNFNNENPSMLLLDHVPQQQPLPCTHHTPELRSLSVSPSSQQSTDRCFNTETMSHVVQAFNQQTISHTFNGNQQQMSLGMTCSNTHQEQQQQGENIHLIHAALQLYLKLSQNANNNEY</sequence>
<evidence type="ECO:0000256" key="1">
    <source>
        <dbReference type="SAM" id="MobiDB-lite"/>
    </source>
</evidence>
<feature type="compositionally biased region" description="Basic and acidic residues" evidence="1">
    <location>
        <begin position="25"/>
        <end position="40"/>
    </location>
</feature>